<dbReference type="GO" id="GO:0071586">
    <property type="term" value="P:CAAX-box protein processing"/>
    <property type="evidence" value="ECO:0007669"/>
    <property type="project" value="InterPro"/>
</dbReference>
<evidence type="ECO:0000256" key="5">
    <source>
        <dbReference type="ARBA" id="ARBA00022801"/>
    </source>
</evidence>
<comment type="similarity">
    <text evidence="2">Belongs to the peptidase U48 family.</text>
</comment>
<evidence type="ECO:0000256" key="6">
    <source>
        <dbReference type="ARBA" id="ARBA00022824"/>
    </source>
</evidence>
<comment type="catalytic activity">
    <reaction evidence="9">
        <text>Hydrolyzes the peptide bond -P2-(S-farnesyl or geranylgeranyl)C-P1'-P2'-P3'-COOH where P1' and P2' are amino acids with aliphatic sidechains and P3' is any C-terminal residue.</text>
        <dbReference type="EC" id="3.4.26.1"/>
    </reaction>
</comment>
<feature type="domain" description="CAAX prenyl protease 2/Lysostaphin resistance protein A-like" evidence="12">
    <location>
        <begin position="122"/>
        <end position="228"/>
    </location>
</feature>
<dbReference type="OrthoDB" id="271604at2759"/>
<evidence type="ECO:0000256" key="10">
    <source>
        <dbReference type="ARBA" id="ARBA00049729"/>
    </source>
</evidence>
<evidence type="ECO:0000256" key="2">
    <source>
        <dbReference type="ARBA" id="ARBA00006897"/>
    </source>
</evidence>
<keyword evidence="6" id="KW-0256">Endoplasmic reticulum</keyword>
<dbReference type="AlphaFoldDB" id="A0A1C7NRQ3"/>
<dbReference type="InParanoid" id="A0A1C7NRQ3"/>
<evidence type="ECO:0000313" key="14">
    <source>
        <dbReference type="Proteomes" id="UP000093000"/>
    </source>
</evidence>
<dbReference type="STRING" id="101091.A0A1C7NRQ3"/>
<proteinExistence type="inferred from homology"/>
<feature type="transmembrane region" description="Helical" evidence="11">
    <location>
        <begin position="37"/>
        <end position="57"/>
    </location>
</feature>
<feature type="transmembrane region" description="Helical" evidence="11">
    <location>
        <begin position="77"/>
        <end position="97"/>
    </location>
</feature>
<dbReference type="PANTHER" id="PTHR13046">
    <property type="entry name" value="PROTEASE U48 CAAX PRENYL PROTEASE RCE1"/>
    <property type="match status" value="1"/>
</dbReference>
<dbReference type="GO" id="GO:0004222">
    <property type="term" value="F:metalloendopeptidase activity"/>
    <property type="evidence" value="ECO:0007669"/>
    <property type="project" value="InterPro"/>
</dbReference>
<comment type="subcellular location">
    <subcellularLocation>
        <location evidence="1">Endoplasmic reticulum membrane</location>
        <topology evidence="1">Multi-pass membrane protein</topology>
    </subcellularLocation>
</comment>
<evidence type="ECO:0000256" key="9">
    <source>
        <dbReference type="ARBA" id="ARBA00047280"/>
    </source>
</evidence>
<keyword evidence="4 11" id="KW-0812">Transmembrane</keyword>
<evidence type="ECO:0000256" key="8">
    <source>
        <dbReference type="ARBA" id="ARBA00023136"/>
    </source>
</evidence>
<keyword evidence="3 13" id="KW-0645">Protease</keyword>
<feature type="transmembrane region" description="Helical" evidence="11">
    <location>
        <begin position="187"/>
        <end position="204"/>
    </location>
</feature>
<feature type="transmembrane region" description="Helical" evidence="11">
    <location>
        <begin position="245"/>
        <end position="263"/>
    </location>
</feature>
<feature type="transmembrane region" description="Helical" evidence="11">
    <location>
        <begin position="6"/>
        <end position="25"/>
    </location>
</feature>
<protein>
    <recommendedName>
        <fullName evidence="10">intramembrane prenyl-peptidase Rce1</fullName>
        <ecNumber evidence="10">3.4.26.1</ecNumber>
    </recommendedName>
</protein>
<evidence type="ECO:0000259" key="12">
    <source>
        <dbReference type="Pfam" id="PF02517"/>
    </source>
</evidence>
<organism evidence="13 14">
    <name type="scientific">Choanephora cucurbitarum</name>
    <dbReference type="NCBI Taxonomy" id="101091"/>
    <lineage>
        <taxon>Eukaryota</taxon>
        <taxon>Fungi</taxon>
        <taxon>Fungi incertae sedis</taxon>
        <taxon>Mucoromycota</taxon>
        <taxon>Mucoromycotina</taxon>
        <taxon>Mucoromycetes</taxon>
        <taxon>Mucorales</taxon>
        <taxon>Mucorineae</taxon>
        <taxon>Choanephoraceae</taxon>
        <taxon>Choanephoroideae</taxon>
        <taxon>Choanephora</taxon>
    </lineage>
</organism>
<gene>
    <name evidence="13" type="primary">Sras</name>
    <name evidence="13" type="ORF">A0J61_00228</name>
</gene>
<dbReference type="InterPro" id="IPR003675">
    <property type="entry name" value="Rce1/LyrA-like_dom"/>
</dbReference>
<dbReference type="Pfam" id="PF02517">
    <property type="entry name" value="Rce1-like"/>
    <property type="match status" value="1"/>
</dbReference>
<evidence type="ECO:0000256" key="7">
    <source>
        <dbReference type="ARBA" id="ARBA00022989"/>
    </source>
</evidence>
<dbReference type="InterPro" id="IPR039731">
    <property type="entry name" value="Rce1"/>
</dbReference>
<keyword evidence="5" id="KW-0378">Hydrolase</keyword>
<dbReference type="EC" id="3.4.26.1" evidence="10"/>
<evidence type="ECO:0000313" key="13">
    <source>
        <dbReference type="EMBL" id="OBZ91763.1"/>
    </source>
</evidence>
<keyword evidence="7 11" id="KW-1133">Transmembrane helix</keyword>
<accession>A0A1C7NRQ3</accession>
<dbReference type="Proteomes" id="UP000093000">
    <property type="component" value="Unassembled WGS sequence"/>
</dbReference>
<keyword evidence="14" id="KW-1185">Reference proteome</keyword>
<evidence type="ECO:0000256" key="4">
    <source>
        <dbReference type="ARBA" id="ARBA00022692"/>
    </source>
</evidence>
<dbReference type="EMBL" id="LUGH01000004">
    <property type="protein sequence ID" value="OBZ91763.1"/>
    <property type="molecule type" value="Genomic_DNA"/>
</dbReference>
<name>A0A1C7NRQ3_9FUNG</name>
<comment type="caution">
    <text evidence="13">The sequence shown here is derived from an EMBL/GenBank/DDBJ whole genome shotgun (WGS) entry which is preliminary data.</text>
</comment>
<evidence type="ECO:0000256" key="3">
    <source>
        <dbReference type="ARBA" id="ARBA00022670"/>
    </source>
</evidence>
<sequence>MTTVAHLVCLSFTFIYVAGFYVFSVQGDRNSPNVIRARMKSVMLASLLSALMVWYYLQATTDYLWVALGIRPVSWYLLSPLFLTVLLFLGPLSVLYFDRELPFQTHCSFSDIKAIWTSLIGQRNYCVGPLTEEFVFRACMIAVLFHAGMNSSQLIFISPLYFGVAHVHHAWNTYVQLGKTHQALKRALFSSLFQFVYTSIFGWYESYLFLRLGSLWPPVLCHSFCNMMGFPDLDGFSYRPKYQKYIIASCFISGLVLFIYYFSRLTHPDLVGGSMYWP</sequence>
<dbReference type="GO" id="GO:0005789">
    <property type="term" value="C:endoplasmic reticulum membrane"/>
    <property type="evidence" value="ECO:0007669"/>
    <property type="project" value="UniProtKB-SubCell"/>
</dbReference>
<evidence type="ECO:0000256" key="1">
    <source>
        <dbReference type="ARBA" id="ARBA00004477"/>
    </source>
</evidence>
<dbReference type="PANTHER" id="PTHR13046:SF0">
    <property type="entry name" value="CAAX PRENYL PROTEASE 2"/>
    <property type="match status" value="1"/>
</dbReference>
<dbReference type="FunCoup" id="A0A1C7NRQ3">
    <property type="interactions" value="347"/>
</dbReference>
<evidence type="ECO:0000256" key="11">
    <source>
        <dbReference type="SAM" id="Phobius"/>
    </source>
</evidence>
<keyword evidence="8 11" id="KW-0472">Membrane</keyword>
<reference evidence="13 14" key="1">
    <citation type="submission" date="2016-03" db="EMBL/GenBank/DDBJ databases">
        <title>Choanephora cucurbitarum.</title>
        <authorList>
            <person name="Min B."/>
            <person name="Park H."/>
            <person name="Park J.-H."/>
            <person name="Shin H.-D."/>
            <person name="Choi I.-G."/>
        </authorList>
    </citation>
    <scope>NUCLEOTIDE SEQUENCE [LARGE SCALE GENOMIC DNA]</scope>
    <source>
        <strain evidence="13 14">KUS-F28377</strain>
    </source>
</reference>